<evidence type="ECO:0000313" key="2">
    <source>
        <dbReference type="EMBL" id="TMV02569.1"/>
    </source>
</evidence>
<evidence type="ECO:0000313" key="3">
    <source>
        <dbReference type="Proteomes" id="UP001193035"/>
    </source>
</evidence>
<keyword evidence="3" id="KW-1185">Reference proteome</keyword>
<protein>
    <submittedName>
        <fullName evidence="2">Uncharacterized protein</fullName>
    </submittedName>
</protein>
<proteinExistence type="predicted"/>
<feature type="region of interest" description="Disordered" evidence="1">
    <location>
        <begin position="108"/>
        <end position="131"/>
    </location>
</feature>
<name>A0ABY2WRZ9_9RHOB</name>
<accession>A0ABY2WRZ9</accession>
<reference evidence="2 3" key="1">
    <citation type="submission" date="2019-05" db="EMBL/GenBank/DDBJ databases">
        <title>Ruegeria sp. nov., isolated from tidal flat.</title>
        <authorList>
            <person name="Kim W."/>
        </authorList>
    </citation>
    <scope>NUCLEOTIDE SEQUENCE [LARGE SCALE GENOMIC DNA]</scope>
    <source>
        <strain evidence="2 3">CAU 1488</strain>
    </source>
</reference>
<evidence type="ECO:0000256" key="1">
    <source>
        <dbReference type="SAM" id="MobiDB-lite"/>
    </source>
</evidence>
<feature type="compositionally biased region" description="Basic and acidic residues" evidence="1">
    <location>
        <begin position="108"/>
        <end position="123"/>
    </location>
</feature>
<sequence length="131" mass="15406">MHLTDGFSIEISGDPEEWEKFQLPFGGSWDDIYHSPEDREIQKALKTMAYSALRAGETERSWRQHQSTFDLARSHLRHYGRLTPRLDQALQRAHRVVSEMAREISKHQQKLAELERSRGRRDDEELVTFGK</sequence>
<dbReference type="RefSeq" id="WP_138845725.1">
    <property type="nucleotide sequence ID" value="NZ_VCPD01000012.1"/>
</dbReference>
<dbReference type="Proteomes" id="UP001193035">
    <property type="component" value="Unassembled WGS sequence"/>
</dbReference>
<organism evidence="2 3">
    <name type="scientific">Ruegeria sediminis</name>
    <dbReference type="NCBI Taxonomy" id="2583820"/>
    <lineage>
        <taxon>Bacteria</taxon>
        <taxon>Pseudomonadati</taxon>
        <taxon>Pseudomonadota</taxon>
        <taxon>Alphaproteobacteria</taxon>
        <taxon>Rhodobacterales</taxon>
        <taxon>Roseobacteraceae</taxon>
        <taxon>Ruegeria</taxon>
    </lineage>
</organism>
<dbReference type="EMBL" id="VCPD01000012">
    <property type="protein sequence ID" value="TMV02569.1"/>
    <property type="molecule type" value="Genomic_DNA"/>
</dbReference>
<gene>
    <name evidence="2" type="ORF">FGK63_20290</name>
</gene>
<comment type="caution">
    <text evidence="2">The sequence shown here is derived from an EMBL/GenBank/DDBJ whole genome shotgun (WGS) entry which is preliminary data.</text>
</comment>